<feature type="binding site" evidence="7">
    <location>
        <position position="11"/>
    </location>
    <ligand>
        <name>Mg(2+)</name>
        <dbReference type="ChEBI" id="CHEBI:18420"/>
        <label>2</label>
    </ligand>
</feature>
<feature type="binding site" evidence="7">
    <location>
        <position position="92"/>
    </location>
    <ligand>
        <name>Mg(2+)</name>
        <dbReference type="ChEBI" id="CHEBI:18420"/>
        <label>3</label>
    </ligand>
</feature>
<dbReference type="InterPro" id="IPR008162">
    <property type="entry name" value="Pyrophosphatase"/>
</dbReference>
<dbReference type="Proteomes" id="UP000585272">
    <property type="component" value="Unassembled WGS sequence"/>
</dbReference>
<dbReference type="GO" id="GO:0000287">
    <property type="term" value="F:magnesium ion binding"/>
    <property type="evidence" value="ECO:0007669"/>
    <property type="project" value="UniProtKB-UniRule"/>
</dbReference>
<keyword evidence="5 7" id="KW-0460">Magnesium</keyword>
<reference evidence="8 9" key="1">
    <citation type="submission" date="2020-08" db="EMBL/GenBank/DDBJ databases">
        <title>Genomic Encyclopedia of Archaeal and Bacterial Type Strains, Phase II (KMG-II): from individual species to whole genera.</title>
        <authorList>
            <person name="Goeker M."/>
        </authorList>
    </citation>
    <scope>NUCLEOTIDE SEQUENCE [LARGE SCALE GENOMIC DNA]</scope>
    <source>
        <strain evidence="8 9">DSM 23288</strain>
    </source>
</reference>
<keyword evidence="9" id="KW-1185">Reference proteome</keyword>
<feature type="binding site" evidence="7">
    <location>
        <position position="55"/>
    </location>
    <ligand>
        <name>Mg(2+)</name>
        <dbReference type="ChEBI" id="CHEBI:18420"/>
        <label>1</label>
    </ligand>
</feature>
<feature type="binding site" evidence="7">
    <location>
        <position position="92"/>
    </location>
    <ligand>
        <name>Mg(2+)</name>
        <dbReference type="ChEBI" id="CHEBI:18420"/>
        <label>1</label>
    </ligand>
</feature>
<comment type="function">
    <text evidence="7">Catalyzes the hydrolysis of inorganic pyrophosphate (PPi) forming two phosphate ions.</text>
</comment>
<gene>
    <name evidence="7" type="primary">ppa</name>
    <name evidence="8" type="ORF">BDZ31_002305</name>
</gene>
<dbReference type="SUPFAM" id="SSF50324">
    <property type="entry name" value="Inorganic pyrophosphatase"/>
    <property type="match status" value="1"/>
</dbReference>
<protein>
    <recommendedName>
        <fullName evidence="7">Inorganic pyrophosphatase</fullName>
        <ecNumber evidence="7">3.6.1.1</ecNumber>
    </recommendedName>
    <alternativeName>
        <fullName evidence="7">Pyrophosphate phospho-hydrolase</fullName>
        <shortName evidence="7">PPase</shortName>
    </alternativeName>
</protein>
<dbReference type="HAMAP" id="MF_00209">
    <property type="entry name" value="Inorganic_PPase"/>
    <property type="match status" value="1"/>
</dbReference>
<dbReference type="PANTHER" id="PTHR10286">
    <property type="entry name" value="INORGANIC PYROPHOSPHATASE"/>
    <property type="match status" value="1"/>
</dbReference>
<comment type="subcellular location">
    <subcellularLocation>
        <location evidence="7">Cytoplasm</location>
    </subcellularLocation>
</comment>
<dbReference type="PROSITE" id="PS00387">
    <property type="entry name" value="PPASE"/>
    <property type="match status" value="1"/>
</dbReference>
<dbReference type="GO" id="GO:0004427">
    <property type="term" value="F:inorganic diphosphate phosphatase activity"/>
    <property type="evidence" value="ECO:0007669"/>
    <property type="project" value="UniProtKB-UniRule"/>
</dbReference>
<dbReference type="Gene3D" id="3.90.80.10">
    <property type="entry name" value="Inorganic pyrophosphatase"/>
    <property type="match status" value="1"/>
</dbReference>
<keyword evidence="3 7" id="KW-0479">Metal-binding</keyword>
<name>A0A840ICX5_9ACTN</name>
<evidence type="ECO:0000256" key="7">
    <source>
        <dbReference type="HAMAP-Rule" id="MF_00209"/>
    </source>
</evidence>
<evidence type="ECO:0000313" key="8">
    <source>
        <dbReference type="EMBL" id="MBB4662719.1"/>
    </source>
</evidence>
<evidence type="ECO:0000313" key="9">
    <source>
        <dbReference type="Proteomes" id="UP000585272"/>
    </source>
</evidence>
<feature type="binding site" evidence="7">
    <location>
        <position position="87"/>
    </location>
    <ligand>
        <name>Mg(2+)</name>
        <dbReference type="ChEBI" id="CHEBI:18420"/>
        <label>3</label>
    </ligand>
</feature>
<dbReference type="EMBL" id="JACHNU010000002">
    <property type="protein sequence ID" value="MBB4662719.1"/>
    <property type="molecule type" value="Genomic_DNA"/>
</dbReference>
<organism evidence="8 9">
    <name type="scientific">Conexibacter arvalis</name>
    <dbReference type="NCBI Taxonomy" id="912552"/>
    <lineage>
        <taxon>Bacteria</taxon>
        <taxon>Bacillati</taxon>
        <taxon>Actinomycetota</taxon>
        <taxon>Thermoleophilia</taxon>
        <taxon>Solirubrobacterales</taxon>
        <taxon>Conexibacteraceae</taxon>
        <taxon>Conexibacter</taxon>
    </lineage>
</organism>
<comment type="similarity">
    <text evidence="7">Belongs to the PPase family.</text>
</comment>
<dbReference type="InterPro" id="IPR036649">
    <property type="entry name" value="Pyrophosphatase_sf"/>
</dbReference>
<proteinExistence type="inferred from homology"/>
<comment type="cofactor">
    <cofactor evidence="1 7">
        <name>Mg(2+)</name>
        <dbReference type="ChEBI" id="CHEBI:18420"/>
    </cofactor>
</comment>
<dbReference type="EC" id="3.6.1.1" evidence="7"/>
<comment type="catalytic activity">
    <reaction evidence="6 7">
        <text>diphosphate + H2O = 2 phosphate + H(+)</text>
        <dbReference type="Rhea" id="RHEA:24576"/>
        <dbReference type="ChEBI" id="CHEBI:15377"/>
        <dbReference type="ChEBI" id="CHEBI:15378"/>
        <dbReference type="ChEBI" id="CHEBI:33019"/>
        <dbReference type="ChEBI" id="CHEBI:43474"/>
        <dbReference type="EC" id="3.6.1.1"/>
    </reaction>
</comment>
<evidence type="ECO:0000256" key="6">
    <source>
        <dbReference type="ARBA" id="ARBA00047820"/>
    </source>
</evidence>
<feature type="binding site" evidence="7">
    <location>
        <position position="129"/>
    </location>
    <ligand>
        <name>substrate</name>
    </ligand>
</feature>
<dbReference type="GO" id="GO:0005737">
    <property type="term" value="C:cytoplasm"/>
    <property type="evidence" value="ECO:0007669"/>
    <property type="project" value="UniProtKB-SubCell"/>
</dbReference>
<dbReference type="FunFam" id="3.90.80.10:FF:000003">
    <property type="entry name" value="Inorganic pyrophosphatase"/>
    <property type="match status" value="1"/>
</dbReference>
<feature type="active site" description="Proton acceptor" evidence="7">
    <location>
        <position position="92"/>
    </location>
</feature>
<dbReference type="Pfam" id="PF00719">
    <property type="entry name" value="Pyrophosphatase"/>
    <property type="match status" value="1"/>
</dbReference>
<sequence length="173" mass="19689">MNENLLHCLVEIPKGSRNKYEWDEELGAIKFDRFLFSSVVYPTDYGFIPETLGEDGDPLDAMVCVSEPTFPGCVIPVKPIALFKMRDDKGVDDKVLCVPLDDPNWNWMNGLDDLSLPLRDEISHFFSIYKTPEGKVVKVDGWFPKEAAVEVIEESHARWKEQQDARAKALQKG</sequence>
<evidence type="ECO:0000256" key="1">
    <source>
        <dbReference type="ARBA" id="ARBA00001946"/>
    </source>
</evidence>
<dbReference type="CDD" id="cd00412">
    <property type="entry name" value="pyrophosphatase"/>
    <property type="match status" value="1"/>
</dbReference>
<keyword evidence="2 7" id="KW-0963">Cytoplasm</keyword>
<dbReference type="AlphaFoldDB" id="A0A840ICX5"/>
<evidence type="ECO:0000256" key="5">
    <source>
        <dbReference type="ARBA" id="ARBA00022842"/>
    </source>
</evidence>
<dbReference type="GO" id="GO:0006796">
    <property type="term" value="P:phosphate-containing compound metabolic process"/>
    <property type="evidence" value="ECO:0007669"/>
    <property type="project" value="InterPro"/>
</dbReference>
<comment type="subunit">
    <text evidence="7">Homohexamer.</text>
</comment>
<evidence type="ECO:0000256" key="3">
    <source>
        <dbReference type="ARBA" id="ARBA00022723"/>
    </source>
</evidence>
<keyword evidence="4 7" id="KW-0378">Hydrolase</keyword>
<evidence type="ECO:0000256" key="2">
    <source>
        <dbReference type="ARBA" id="ARBA00022490"/>
    </source>
</evidence>
<feature type="binding site" evidence="7">
    <location>
        <position position="33"/>
    </location>
    <ligand>
        <name>substrate</name>
    </ligand>
</feature>
<feature type="binding site" evidence="7">
    <location>
        <position position="60"/>
    </location>
    <ligand>
        <name>Mg(2+)</name>
        <dbReference type="ChEBI" id="CHEBI:18420"/>
        <label>2</label>
    </ligand>
</feature>
<feature type="binding site" evidence="7">
    <location>
        <position position="45"/>
    </location>
    <ligand>
        <name>substrate</name>
    </ligand>
</feature>
<dbReference type="RefSeq" id="WP_183342114.1">
    <property type="nucleotide sequence ID" value="NZ_JACHNU010000002.1"/>
</dbReference>
<accession>A0A840ICX5</accession>
<evidence type="ECO:0000256" key="4">
    <source>
        <dbReference type="ARBA" id="ARBA00022801"/>
    </source>
</evidence>
<feature type="binding site" evidence="7">
    <location>
        <position position="19"/>
    </location>
    <ligand>
        <name>substrate</name>
    </ligand>
</feature>
<feature type="binding site" evidence="7">
    <location>
        <position position="60"/>
    </location>
    <ligand>
        <name>Mg(2+)</name>
        <dbReference type="ChEBI" id="CHEBI:18420"/>
        <label>1</label>
    </ligand>
</feature>
<comment type="caution">
    <text evidence="8">The sequence shown here is derived from an EMBL/GenBank/DDBJ whole genome shotgun (WGS) entry which is preliminary data.</text>
</comment>